<name>A0A9P0ER26_9HYPO</name>
<feature type="transmembrane region" description="Helical" evidence="1">
    <location>
        <begin position="152"/>
        <end position="173"/>
    </location>
</feature>
<feature type="transmembrane region" description="Helical" evidence="1">
    <location>
        <begin position="178"/>
        <end position="200"/>
    </location>
</feature>
<dbReference type="AlphaFoldDB" id="A0A9P0ER26"/>
<protein>
    <submittedName>
        <fullName evidence="2">Uncharacterized protein</fullName>
    </submittedName>
</protein>
<organism evidence="2 3">
    <name type="scientific">Clonostachys solani</name>
    <dbReference type="NCBI Taxonomy" id="160281"/>
    <lineage>
        <taxon>Eukaryota</taxon>
        <taxon>Fungi</taxon>
        <taxon>Dikarya</taxon>
        <taxon>Ascomycota</taxon>
        <taxon>Pezizomycotina</taxon>
        <taxon>Sordariomycetes</taxon>
        <taxon>Hypocreomycetidae</taxon>
        <taxon>Hypocreales</taxon>
        <taxon>Bionectriaceae</taxon>
        <taxon>Clonostachys</taxon>
    </lineage>
</organism>
<keyword evidence="1" id="KW-1133">Transmembrane helix</keyword>
<comment type="caution">
    <text evidence="2">The sequence shown here is derived from an EMBL/GenBank/DDBJ whole genome shotgun (WGS) entry which is preliminary data.</text>
</comment>
<sequence length="274" mass="29999">MGSLPEDNRVALEEKSAVLVLVDQLLFFTISAPRCAKDEMKFPFFSASPKGKAGHVADAIPLVESTSPGRTGNRAVGSDHVPLSDFEFVKLQEVERMLEDREGWKDRTGIVFGHFMMMVLTELICFMLFRISADKYWWRDQPPSPNPQSVEILAYITPPTAAVVAIVGVIWVLSGLHLLFFVTLGLYVLVTTGSALYALVVVGVSRTNSVCNHDRIQSDCDEALKSTLGAALLKVLFVQCAVCLGLVVVVRLATQEELEAGKSRSEEVGKRTPG</sequence>
<dbReference type="Proteomes" id="UP000775872">
    <property type="component" value="Unassembled WGS sequence"/>
</dbReference>
<keyword evidence="3" id="KW-1185">Reference proteome</keyword>
<dbReference type="EMBL" id="CABFOC020000078">
    <property type="protein sequence ID" value="CAH0057849.1"/>
    <property type="molecule type" value="Genomic_DNA"/>
</dbReference>
<keyword evidence="1" id="KW-0472">Membrane</keyword>
<feature type="transmembrane region" description="Helical" evidence="1">
    <location>
        <begin position="111"/>
        <end position="132"/>
    </location>
</feature>
<accession>A0A9P0ER26</accession>
<proteinExistence type="predicted"/>
<gene>
    <name evidence="2" type="ORF">CSOL1703_00018322</name>
</gene>
<keyword evidence="1" id="KW-0812">Transmembrane</keyword>
<evidence type="ECO:0000256" key="1">
    <source>
        <dbReference type="SAM" id="Phobius"/>
    </source>
</evidence>
<evidence type="ECO:0000313" key="2">
    <source>
        <dbReference type="EMBL" id="CAH0057849.1"/>
    </source>
</evidence>
<evidence type="ECO:0000313" key="3">
    <source>
        <dbReference type="Proteomes" id="UP000775872"/>
    </source>
</evidence>
<feature type="transmembrane region" description="Helical" evidence="1">
    <location>
        <begin position="231"/>
        <end position="254"/>
    </location>
</feature>
<reference evidence="2" key="1">
    <citation type="submission" date="2021-10" db="EMBL/GenBank/DDBJ databases">
        <authorList>
            <person name="Piombo E."/>
        </authorList>
    </citation>
    <scope>NUCLEOTIDE SEQUENCE</scope>
</reference>